<dbReference type="EMBL" id="CP000481">
    <property type="protein sequence ID" value="ABK53491.1"/>
    <property type="molecule type" value="Genomic_DNA"/>
</dbReference>
<keyword evidence="2" id="KW-1185">Reference proteome</keyword>
<dbReference type="AlphaFoldDB" id="A0LVN1"/>
<dbReference type="KEGG" id="ace:Acel_1719"/>
<name>A0LVN1_ACIC1</name>
<dbReference type="Proteomes" id="UP000008221">
    <property type="component" value="Chromosome"/>
</dbReference>
<protein>
    <submittedName>
        <fullName evidence="1">Uncharacterized protein</fullName>
    </submittedName>
</protein>
<evidence type="ECO:0000313" key="1">
    <source>
        <dbReference type="EMBL" id="ABK53491.1"/>
    </source>
</evidence>
<proteinExistence type="predicted"/>
<accession>A0LVN1</accession>
<dbReference type="HOGENOM" id="CLU_2893564_0_0_11"/>
<dbReference type="InParanoid" id="A0LVN1"/>
<organism evidence="1 2">
    <name type="scientific">Acidothermus cellulolyticus (strain ATCC 43068 / DSM 8971 / 11B)</name>
    <dbReference type="NCBI Taxonomy" id="351607"/>
    <lineage>
        <taxon>Bacteria</taxon>
        <taxon>Bacillati</taxon>
        <taxon>Actinomycetota</taxon>
        <taxon>Actinomycetes</taxon>
        <taxon>Acidothermales</taxon>
        <taxon>Acidothermaceae</taxon>
        <taxon>Acidothermus</taxon>
    </lineage>
</organism>
<reference evidence="1 2" key="1">
    <citation type="journal article" date="2009" name="Genome Res.">
        <title>Complete genome of the cellulolytic thermophile Acidothermus cellulolyticus 11B provides insights into its ecophysiological and evolutionary adaptations.</title>
        <authorList>
            <person name="Barabote R.D."/>
            <person name="Xie G."/>
            <person name="Leu D.H."/>
            <person name="Normand P."/>
            <person name="Necsulea A."/>
            <person name="Daubin V."/>
            <person name="Medigue C."/>
            <person name="Adney W.S."/>
            <person name="Xu X.C."/>
            <person name="Lapidus A."/>
            <person name="Parales R.E."/>
            <person name="Detter C."/>
            <person name="Pujic P."/>
            <person name="Bruce D."/>
            <person name="Lavire C."/>
            <person name="Challacombe J.F."/>
            <person name="Brettin T.S."/>
            <person name="Berry A.M."/>
        </authorList>
    </citation>
    <scope>NUCLEOTIDE SEQUENCE [LARGE SCALE GENOMIC DNA]</scope>
    <source>
        <strain evidence="2">ATCC 43068 / DSM 8971 / 11B</strain>
    </source>
</reference>
<gene>
    <name evidence="1" type="ordered locus">Acel_1719</name>
</gene>
<evidence type="ECO:0000313" key="2">
    <source>
        <dbReference type="Proteomes" id="UP000008221"/>
    </source>
</evidence>
<sequence length="62" mass="6654">MDPTIHASRAFAVPENGGVRLHDVLDLSITNHGTIDHVVNDYGPPTDANTTPNYVLEYPPGA</sequence>
<dbReference type="RefSeq" id="WP_011720554.1">
    <property type="nucleotide sequence ID" value="NC_008578.1"/>
</dbReference>